<reference evidence="7" key="1">
    <citation type="journal article" date="2019" name="Int. J. Syst. Evol. Microbiol.">
        <title>The Global Catalogue of Microorganisms (GCM) 10K type strain sequencing project: providing services to taxonomists for standard genome sequencing and annotation.</title>
        <authorList>
            <consortium name="The Broad Institute Genomics Platform"/>
            <consortium name="The Broad Institute Genome Sequencing Center for Infectious Disease"/>
            <person name="Wu L."/>
            <person name="Ma J."/>
        </authorList>
    </citation>
    <scope>NUCLEOTIDE SEQUENCE [LARGE SCALE GENOMIC DNA]</scope>
    <source>
        <strain evidence="7">CGMCC 1.12471</strain>
    </source>
</reference>
<dbReference type="SUPFAM" id="SSF46689">
    <property type="entry name" value="Homeodomain-like"/>
    <property type="match status" value="1"/>
</dbReference>
<dbReference type="Proteomes" id="UP001597347">
    <property type="component" value="Unassembled WGS sequence"/>
</dbReference>
<dbReference type="InterPro" id="IPR050109">
    <property type="entry name" value="HTH-type_TetR-like_transc_reg"/>
</dbReference>
<name>A0ABW4LFP8_9MICO</name>
<evidence type="ECO:0000313" key="6">
    <source>
        <dbReference type="EMBL" id="MFD1722328.1"/>
    </source>
</evidence>
<dbReference type="InterPro" id="IPR036271">
    <property type="entry name" value="Tet_transcr_reg_TetR-rel_C_sf"/>
</dbReference>
<dbReference type="Pfam" id="PF00440">
    <property type="entry name" value="TetR_N"/>
    <property type="match status" value="1"/>
</dbReference>
<dbReference type="InterPro" id="IPR025996">
    <property type="entry name" value="MT1864/Rv1816-like_C"/>
</dbReference>
<feature type="DNA-binding region" description="H-T-H motif" evidence="4">
    <location>
        <begin position="28"/>
        <end position="47"/>
    </location>
</feature>
<proteinExistence type="predicted"/>
<evidence type="ECO:0000256" key="1">
    <source>
        <dbReference type="ARBA" id="ARBA00023015"/>
    </source>
</evidence>
<dbReference type="SUPFAM" id="SSF48498">
    <property type="entry name" value="Tetracyclin repressor-like, C-terminal domain"/>
    <property type="match status" value="1"/>
</dbReference>
<gene>
    <name evidence="6" type="ORF">ACFSBI_12285</name>
</gene>
<dbReference type="PANTHER" id="PTHR30055">
    <property type="entry name" value="HTH-TYPE TRANSCRIPTIONAL REGULATOR RUTR"/>
    <property type="match status" value="1"/>
</dbReference>
<dbReference type="InterPro" id="IPR001647">
    <property type="entry name" value="HTH_TetR"/>
</dbReference>
<dbReference type="InterPro" id="IPR009057">
    <property type="entry name" value="Homeodomain-like_sf"/>
</dbReference>
<dbReference type="PANTHER" id="PTHR30055:SF239">
    <property type="entry name" value="TRANSCRIPTIONAL REGULATORY PROTEIN"/>
    <property type="match status" value="1"/>
</dbReference>
<dbReference type="RefSeq" id="WP_377935334.1">
    <property type="nucleotide sequence ID" value="NZ_JBHUEA010000019.1"/>
</dbReference>
<dbReference type="Gene3D" id="1.10.357.10">
    <property type="entry name" value="Tetracycline Repressor, domain 2"/>
    <property type="match status" value="1"/>
</dbReference>
<comment type="caution">
    <text evidence="6">The sequence shown here is derived from an EMBL/GenBank/DDBJ whole genome shotgun (WGS) entry which is preliminary data.</text>
</comment>
<keyword evidence="3" id="KW-0804">Transcription</keyword>
<feature type="domain" description="HTH tetR-type" evidence="5">
    <location>
        <begin position="5"/>
        <end position="65"/>
    </location>
</feature>
<dbReference type="EMBL" id="JBHUEA010000019">
    <property type="protein sequence ID" value="MFD1722328.1"/>
    <property type="molecule type" value="Genomic_DNA"/>
</dbReference>
<evidence type="ECO:0000259" key="5">
    <source>
        <dbReference type="PROSITE" id="PS50977"/>
    </source>
</evidence>
<evidence type="ECO:0000256" key="2">
    <source>
        <dbReference type="ARBA" id="ARBA00023125"/>
    </source>
</evidence>
<evidence type="ECO:0000313" key="7">
    <source>
        <dbReference type="Proteomes" id="UP001597347"/>
    </source>
</evidence>
<dbReference type="Pfam" id="PF13305">
    <property type="entry name" value="TetR_C_33"/>
    <property type="match status" value="1"/>
</dbReference>
<accession>A0ABW4LFP8</accession>
<keyword evidence="2 4" id="KW-0238">DNA-binding</keyword>
<evidence type="ECO:0000256" key="3">
    <source>
        <dbReference type="ARBA" id="ARBA00023163"/>
    </source>
</evidence>
<dbReference type="Gene3D" id="1.10.10.60">
    <property type="entry name" value="Homeodomain-like"/>
    <property type="match status" value="1"/>
</dbReference>
<protein>
    <submittedName>
        <fullName evidence="6">TetR-like C-terminal domain-containing protein</fullName>
    </submittedName>
</protein>
<dbReference type="PROSITE" id="PS50977">
    <property type="entry name" value="HTH_TETR_2"/>
    <property type="match status" value="1"/>
</dbReference>
<keyword evidence="1" id="KW-0805">Transcription regulation</keyword>
<organism evidence="6 7">
    <name type="scientific">Amnibacterium endophyticum</name>
    <dbReference type="NCBI Taxonomy" id="2109337"/>
    <lineage>
        <taxon>Bacteria</taxon>
        <taxon>Bacillati</taxon>
        <taxon>Actinomycetota</taxon>
        <taxon>Actinomycetes</taxon>
        <taxon>Micrococcales</taxon>
        <taxon>Microbacteriaceae</taxon>
        <taxon>Amnibacterium</taxon>
    </lineage>
</organism>
<keyword evidence="7" id="KW-1185">Reference proteome</keyword>
<evidence type="ECO:0000256" key="4">
    <source>
        <dbReference type="PROSITE-ProRule" id="PRU00335"/>
    </source>
</evidence>
<sequence>MPRAGLDAAVVTAAAADLADELGLPALSMSVVAERLGVKAPSLYKHVAGLDDLVDRVGALAATEIATAVGRATQGRSGSDALTHAADAFRSYVRQHAGRYAATVGPRDTAADAPTATALRDALDPFSAVLRGYHLPEADHVHALRALRSILHGFTTLETGGGFQLGTDVDQSFTWLVALLDTGLRSTGSTPRDESAR</sequence>